<keyword evidence="2" id="KW-1185">Reference proteome</keyword>
<accession>A0A3M8WLC4</accession>
<comment type="caution">
    <text evidence="1">The sequence shown here is derived from an EMBL/GenBank/DDBJ whole genome shotgun (WGS) entry which is preliminary data.</text>
</comment>
<organism evidence="1 2">
    <name type="scientific">Streptomyces botrytidirepellens</name>
    <dbReference type="NCBI Taxonomy" id="2486417"/>
    <lineage>
        <taxon>Bacteria</taxon>
        <taxon>Bacillati</taxon>
        <taxon>Actinomycetota</taxon>
        <taxon>Actinomycetes</taxon>
        <taxon>Kitasatosporales</taxon>
        <taxon>Streptomycetaceae</taxon>
        <taxon>Streptomyces</taxon>
    </lineage>
</organism>
<dbReference type="Proteomes" id="UP000275401">
    <property type="component" value="Unassembled WGS sequence"/>
</dbReference>
<name>A0A3M8WLC4_9ACTN</name>
<sequence length="171" mass="19871">MGRFWDKYTGTQHPDREAAPLPATHVRAALLALNGPDVPFVVREARPAEKADLVAEWRLQEPAWQTFFARSELDRQFRIRMRLVPEKREVRTLDEQWEVTWAGTTPKVATSGKYSRGPTTTISKRWTHEQGSDGRKQRVQTFGFDSREMKDPLRNTVLDSGWTWRGMVFKL</sequence>
<proteinExistence type="predicted"/>
<evidence type="ECO:0000313" key="1">
    <source>
        <dbReference type="EMBL" id="RNG30968.1"/>
    </source>
</evidence>
<protein>
    <submittedName>
        <fullName evidence="1">Uncharacterized protein</fullName>
    </submittedName>
</protein>
<dbReference type="RefSeq" id="WP_123099475.1">
    <property type="nucleotide sequence ID" value="NZ_RIBZ01000117.1"/>
</dbReference>
<reference evidence="1 2" key="1">
    <citation type="submission" date="2018-11" db="EMBL/GenBank/DDBJ databases">
        <title>The Potential of Streptomyces as Biocontrol Agents against the Tomato grey mould, Botrytis cinerea (Gray mold) Frontiers in Microbiology.</title>
        <authorList>
            <person name="Li D."/>
        </authorList>
    </citation>
    <scope>NUCLEOTIDE SEQUENCE [LARGE SCALE GENOMIC DNA]</scope>
    <source>
        <strain evidence="1 2">NEAU-LD23</strain>
    </source>
</reference>
<dbReference type="EMBL" id="RIBZ01000117">
    <property type="protein sequence ID" value="RNG30968.1"/>
    <property type="molecule type" value="Genomic_DNA"/>
</dbReference>
<gene>
    <name evidence="1" type="ORF">EEJ42_09185</name>
</gene>
<dbReference type="AlphaFoldDB" id="A0A3M8WLC4"/>
<evidence type="ECO:0000313" key="2">
    <source>
        <dbReference type="Proteomes" id="UP000275401"/>
    </source>
</evidence>